<dbReference type="EC" id="3.1.4.52" evidence="3"/>
<dbReference type="InterPro" id="IPR001633">
    <property type="entry name" value="EAL_dom"/>
</dbReference>
<evidence type="ECO:0000256" key="2">
    <source>
        <dbReference type="ARBA" id="ARBA00004651"/>
    </source>
</evidence>
<evidence type="ECO:0000259" key="14">
    <source>
        <dbReference type="PROSITE" id="PS50883"/>
    </source>
</evidence>
<dbReference type="SUPFAM" id="SSF55073">
    <property type="entry name" value="Nucleotide cyclase"/>
    <property type="match status" value="1"/>
</dbReference>
<dbReference type="InterPro" id="IPR052155">
    <property type="entry name" value="Biofilm_reg_signaling"/>
</dbReference>
<sequence>MRRFSTFSNAELVRLIGLAVAYAVVAKLVLMFFAANHVVSIIWPPSGMALAALLLGGKKLWPGVFLGALLGNIWAGNPWQQALPIACGNSLEALAGSYLLGDIRKLRQPQDYLRVLFAGALASIIAAMTGSLILLHFEVINAQQWPTSLAHWWMGDVLGIAIVTPLILVWRQPPSFDWNPYQVWRALLYVTTAFFAGQMIFLEWPLHLGHYGKAFYMFAFLVYGALYFGLHGTLLLIVMVMLQSMFGAIFQVGFFAADSSETGLLLQWSFLLVLSSVGVSLALAIERYQRSEQFSKALGDFNKHILRSVQEGVIVYDLHGRIELWNRFMETLTGRLQAACLGKTPIELFPWLAQTPIPGGIQKALTGETVYQTPFTAGDGRWISSMQMPLRDDQDRIVGVIELVKDESLNIEFGKSLSVSELRFQSILDNTPTVIYSKDLQGQYQLINRQFEKLFAVDNETVRGKRDIDLFPGDDTKLLWENDLQVVNSGQAQIFEEKLTHQDGKIHTYLSHKFPLRNAQGDIYAVCGISTDISERKLSEKLLQESELRWKFALESGGDGVWDWDLTNGKVFLSPRCMEILNFSEQDRDNDYRNWEATIHPEDSARMMADLQAHLENRSARFSNEHRVKHGDNQWRWILTRGLVISRDAQGKALRMIGTQTDITERKHLQWLQLSKIVDGSPEATLLVGENGIIKLANPPAAKAFVYKLDELIGLTVDALVPERARAKHPEQRAQFLQENKARPMSASRSLTAIRGDGAEFPVEISLTPIDIDNRRYIIVSVLDISERKRLEHEMQLMAMIYQAIGEAVMVADADNRIIAINEAFTRLTGYTAEDAIGHSTDILKSGRHDPDFYQTMWHSLSQTGHWQGEIWNKRKNGDIYHEWLVINTIYGERGEVERRVAMFSEITEQKHVEQTIWRQANFDPLTDLANRRMFQDRLNQEIKKAQRDKNSLAVMLLDLDRFKEINDTLGHGMGDILLQETARRILACVRNVDTVARLGGDEFTIILGELDSETNIDRVAQGILHQLAEPFRLGEELAYISVSIGITFYPQDALEAEQLIKNADQAMYSAKQQGRNRYNFFTTEMEQTAQNRMRLTSDLRQALTNQEFCLFYQPIIELSNGRMHKTEALIRWQHPTRGMISPAEFIPLAEETGLIVDIGDWVFRVAAKQVAEWRAQYRPDLQMGINKSPVQFTRSNLGDSKWIDYLHELGLSGQCVVIEITESLLLDADNIVRDHLYAYRDAGIQVAIDDFGTGYSSLSYLKKFDIDYLKIDQSFVRNLEADSSDLALCEAIIVMAHKLSLKVIAEGIETPQQLELLTAAGCDYGQGYLFSKPLPAAEFTQLFDAEDQRPTPPPAPAPTATTPAKPAGRGDSSISKLFGSDK</sequence>
<feature type="transmembrane region" description="Helical" evidence="11">
    <location>
        <begin position="149"/>
        <end position="170"/>
    </location>
</feature>
<dbReference type="FunFam" id="3.20.20.450:FF:000001">
    <property type="entry name" value="Cyclic di-GMP phosphodiesterase yahA"/>
    <property type="match status" value="1"/>
</dbReference>
<dbReference type="Proteomes" id="UP000077763">
    <property type="component" value="Unassembled WGS sequence"/>
</dbReference>
<name>A0A177MKZ0_METMH</name>
<keyword evidence="5" id="KW-0973">c-di-GMP</keyword>
<evidence type="ECO:0000256" key="7">
    <source>
        <dbReference type="ARBA" id="ARBA00022989"/>
    </source>
</evidence>
<dbReference type="Pfam" id="PF00563">
    <property type="entry name" value="EAL"/>
    <property type="match status" value="1"/>
</dbReference>
<dbReference type="CDD" id="cd00130">
    <property type="entry name" value="PAS"/>
    <property type="match status" value="5"/>
</dbReference>
<dbReference type="InterPro" id="IPR000160">
    <property type="entry name" value="GGDEF_dom"/>
</dbReference>
<dbReference type="SUPFAM" id="SSF141868">
    <property type="entry name" value="EAL domain-like"/>
    <property type="match status" value="1"/>
</dbReference>
<gene>
    <name evidence="16" type="ORF">A1353_10400</name>
</gene>
<accession>A0A177MKZ0</accession>
<evidence type="ECO:0000256" key="11">
    <source>
        <dbReference type="SAM" id="Phobius"/>
    </source>
</evidence>
<evidence type="ECO:0000259" key="15">
    <source>
        <dbReference type="PROSITE" id="PS50887"/>
    </source>
</evidence>
<evidence type="ECO:0000256" key="10">
    <source>
        <dbReference type="SAM" id="MobiDB-lite"/>
    </source>
</evidence>
<dbReference type="InterPro" id="IPR035965">
    <property type="entry name" value="PAS-like_dom_sf"/>
</dbReference>
<feature type="domain" description="PAC" evidence="13">
    <location>
        <begin position="493"/>
        <end position="545"/>
    </location>
</feature>
<evidence type="ECO:0000259" key="12">
    <source>
        <dbReference type="PROSITE" id="PS50112"/>
    </source>
</evidence>
<dbReference type="InterPro" id="IPR029787">
    <property type="entry name" value="Nucleotide_cyclase"/>
</dbReference>
<keyword evidence="6 11" id="KW-0812">Transmembrane</keyword>
<feature type="transmembrane region" description="Helical" evidence="11">
    <location>
        <begin position="47"/>
        <end position="70"/>
    </location>
</feature>
<feature type="region of interest" description="Disordered" evidence="10">
    <location>
        <begin position="1343"/>
        <end position="1383"/>
    </location>
</feature>
<dbReference type="Gene3D" id="3.30.450.20">
    <property type="entry name" value="PAS domain"/>
    <property type="match status" value="5"/>
</dbReference>
<dbReference type="PROSITE" id="PS50112">
    <property type="entry name" value="PAS"/>
    <property type="match status" value="3"/>
</dbReference>
<dbReference type="InterPro" id="IPR007895">
    <property type="entry name" value="MASE1"/>
</dbReference>
<dbReference type="InterPro" id="IPR001610">
    <property type="entry name" value="PAC"/>
</dbReference>
<feature type="domain" description="PAC" evidence="13">
    <location>
        <begin position="867"/>
        <end position="919"/>
    </location>
</feature>
<organism evidence="16 17">
    <name type="scientific">Methylomonas methanica</name>
    <dbReference type="NCBI Taxonomy" id="421"/>
    <lineage>
        <taxon>Bacteria</taxon>
        <taxon>Pseudomonadati</taxon>
        <taxon>Pseudomonadota</taxon>
        <taxon>Gammaproteobacteria</taxon>
        <taxon>Methylococcales</taxon>
        <taxon>Methylococcaceae</taxon>
        <taxon>Methylomonas</taxon>
    </lineage>
</organism>
<dbReference type="FunFam" id="3.30.70.270:FF:000001">
    <property type="entry name" value="Diguanylate cyclase domain protein"/>
    <property type="match status" value="1"/>
</dbReference>
<feature type="domain" description="EAL" evidence="14">
    <location>
        <begin position="1093"/>
        <end position="1348"/>
    </location>
</feature>
<dbReference type="Pfam" id="PF05231">
    <property type="entry name" value="MASE1"/>
    <property type="match status" value="1"/>
</dbReference>
<dbReference type="Pfam" id="PF00990">
    <property type="entry name" value="GGDEF"/>
    <property type="match status" value="1"/>
</dbReference>
<dbReference type="SMART" id="SM00267">
    <property type="entry name" value="GGDEF"/>
    <property type="match status" value="1"/>
</dbReference>
<evidence type="ECO:0000256" key="5">
    <source>
        <dbReference type="ARBA" id="ARBA00022636"/>
    </source>
</evidence>
<keyword evidence="8 11" id="KW-0472">Membrane</keyword>
<keyword evidence="7 11" id="KW-1133">Transmembrane helix</keyword>
<evidence type="ECO:0000256" key="4">
    <source>
        <dbReference type="ARBA" id="ARBA00022475"/>
    </source>
</evidence>
<feature type="domain" description="PAS" evidence="12">
    <location>
        <begin position="303"/>
        <end position="346"/>
    </location>
</feature>
<dbReference type="NCBIfam" id="TIGR00254">
    <property type="entry name" value="GGDEF"/>
    <property type="match status" value="1"/>
</dbReference>
<dbReference type="Gene3D" id="3.30.70.270">
    <property type="match status" value="1"/>
</dbReference>
<dbReference type="CDD" id="cd01949">
    <property type="entry name" value="GGDEF"/>
    <property type="match status" value="1"/>
</dbReference>
<feature type="domain" description="GGDEF" evidence="15">
    <location>
        <begin position="951"/>
        <end position="1084"/>
    </location>
</feature>
<feature type="domain" description="PAS" evidence="12">
    <location>
        <begin position="420"/>
        <end position="490"/>
    </location>
</feature>
<dbReference type="InterPro" id="IPR013655">
    <property type="entry name" value="PAS_fold_3"/>
</dbReference>
<dbReference type="InterPro" id="IPR035919">
    <property type="entry name" value="EAL_sf"/>
</dbReference>
<feature type="domain" description="PAC" evidence="13">
    <location>
        <begin position="747"/>
        <end position="797"/>
    </location>
</feature>
<dbReference type="EMBL" id="LUUH01000038">
    <property type="protein sequence ID" value="OAI06084.1"/>
    <property type="molecule type" value="Genomic_DNA"/>
</dbReference>
<dbReference type="CDD" id="cd01948">
    <property type="entry name" value="EAL"/>
    <property type="match status" value="1"/>
</dbReference>
<dbReference type="PANTHER" id="PTHR44757">
    <property type="entry name" value="DIGUANYLATE CYCLASE DGCP"/>
    <property type="match status" value="1"/>
</dbReference>
<comment type="cofactor">
    <cofactor evidence="1">
        <name>Mg(2+)</name>
        <dbReference type="ChEBI" id="CHEBI:18420"/>
    </cofactor>
</comment>
<dbReference type="NCBIfam" id="TIGR00229">
    <property type="entry name" value="sensory_box"/>
    <property type="match status" value="5"/>
</dbReference>
<protein>
    <recommendedName>
        <fullName evidence="3">cyclic-guanylate-specific phosphodiesterase</fullName>
        <ecNumber evidence="3">3.1.4.52</ecNumber>
    </recommendedName>
</protein>
<evidence type="ECO:0000313" key="16">
    <source>
        <dbReference type="EMBL" id="OAI06084.1"/>
    </source>
</evidence>
<evidence type="ECO:0000313" key="17">
    <source>
        <dbReference type="Proteomes" id="UP000077763"/>
    </source>
</evidence>
<dbReference type="GO" id="GO:0071111">
    <property type="term" value="F:cyclic-guanylate-specific phosphodiesterase activity"/>
    <property type="evidence" value="ECO:0007669"/>
    <property type="project" value="UniProtKB-EC"/>
</dbReference>
<dbReference type="PROSITE" id="PS50113">
    <property type="entry name" value="PAC"/>
    <property type="match status" value="4"/>
</dbReference>
<dbReference type="Gene3D" id="3.20.20.450">
    <property type="entry name" value="EAL domain"/>
    <property type="match status" value="1"/>
</dbReference>
<dbReference type="SMART" id="SM00086">
    <property type="entry name" value="PAC"/>
    <property type="match status" value="4"/>
</dbReference>
<feature type="compositionally biased region" description="Low complexity" evidence="10">
    <location>
        <begin position="1359"/>
        <end position="1368"/>
    </location>
</feature>
<feature type="transmembrane region" description="Helical" evidence="11">
    <location>
        <begin position="12"/>
        <end position="35"/>
    </location>
</feature>
<dbReference type="InterPro" id="IPR043128">
    <property type="entry name" value="Rev_trsase/Diguanyl_cyclase"/>
</dbReference>
<dbReference type="Pfam" id="PF08447">
    <property type="entry name" value="PAS_3"/>
    <property type="match status" value="1"/>
</dbReference>
<evidence type="ECO:0000256" key="9">
    <source>
        <dbReference type="ARBA" id="ARBA00051114"/>
    </source>
</evidence>
<feature type="transmembrane region" description="Helical" evidence="11">
    <location>
        <begin position="112"/>
        <end position="137"/>
    </location>
</feature>
<dbReference type="RefSeq" id="WP_064036229.1">
    <property type="nucleotide sequence ID" value="NZ_LUUH01000038.1"/>
</dbReference>
<comment type="catalytic activity">
    <reaction evidence="9">
        <text>3',3'-c-di-GMP + H2O = 5'-phosphoguanylyl(3'-&gt;5')guanosine + H(+)</text>
        <dbReference type="Rhea" id="RHEA:24902"/>
        <dbReference type="ChEBI" id="CHEBI:15377"/>
        <dbReference type="ChEBI" id="CHEBI:15378"/>
        <dbReference type="ChEBI" id="CHEBI:58754"/>
        <dbReference type="ChEBI" id="CHEBI:58805"/>
        <dbReference type="EC" id="3.1.4.52"/>
    </reaction>
    <physiologicalReaction direction="left-to-right" evidence="9">
        <dbReference type="Rhea" id="RHEA:24903"/>
    </physiologicalReaction>
</comment>
<comment type="caution">
    <text evidence="16">The sequence shown here is derived from an EMBL/GenBank/DDBJ whole genome shotgun (WGS) entry which is preliminary data.</text>
</comment>
<dbReference type="GO" id="GO:0071732">
    <property type="term" value="P:cellular response to nitric oxide"/>
    <property type="evidence" value="ECO:0007669"/>
    <property type="project" value="UniProtKB-ARBA"/>
</dbReference>
<evidence type="ECO:0000259" key="13">
    <source>
        <dbReference type="PROSITE" id="PS50113"/>
    </source>
</evidence>
<feature type="transmembrane region" description="Helical" evidence="11">
    <location>
        <begin position="264"/>
        <end position="285"/>
    </location>
</feature>
<dbReference type="PROSITE" id="PS50883">
    <property type="entry name" value="EAL"/>
    <property type="match status" value="1"/>
</dbReference>
<dbReference type="SMART" id="SM00091">
    <property type="entry name" value="PAS"/>
    <property type="match status" value="5"/>
</dbReference>
<comment type="subcellular location">
    <subcellularLocation>
        <location evidence="2">Cell membrane</location>
        <topology evidence="2">Multi-pass membrane protein</topology>
    </subcellularLocation>
</comment>
<evidence type="ECO:0000256" key="8">
    <source>
        <dbReference type="ARBA" id="ARBA00023136"/>
    </source>
</evidence>
<dbReference type="Pfam" id="PF13426">
    <property type="entry name" value="PAS_9"/>
    <property type="match status" value="2"/>
</dbReference>
<dbReference type="InterPro" id="IPR000014">
    <property type="entry name" value="PAS"/>
</dbReference>
<feature type="domain" description="PAC" evidence="13">
    <location>
        <begin position="622"/>
        <end position="675"/>
    </location>
</feature>
<dbReference type="PROSITE" id="PS50887">
    <property type="entry name" value="GGDEF"/>
    <property type="match status" value="1"/>
</dbReference>
<dbReference type="PANTHER" id="PTHR44757:SF2">
    <property type="entry name" value="BIOFILM ARCHITECTURE MAINTENANCE PROTEIN MBAA"/>
    <property type="match status" value="1"/>
</dbReference>
<feature type="transmembrane region" description="Helical" evidence="11">
    <location>
        <begin position="182"/>
        <end position="202"/>
    </location>
</feature>
<keyword evidence="4" id="KW-1003">Cell membrane</keyword>
<dbReference type="Pfam" id="PF08448">
    <property type="entry name" value="PAS_4"/>
    <property type="match status" value="2"/>
</dbReference>
<feature type="domain" description="PAS" evidence="12">
    <location>
        <begin position="794"/>
        <end position="840"/>
    </location>
</feature>
<dbReference type="SMART" id="SM00052">
    <property type="entry name" value="EAL"/>
    <property type="match status" value="1"/>
</dbReference>
<proteinExistence type="predicted"/>
<dbReference type="InterPro" id="IPR013656">
    <property type="entry name" value="PAS_4"/>
</dbReference>
<reference evidence="16 17" key="1">
    <citation type="submission" date="2016-03" db="EMBL/GenBank/DDBJ databases">
        <authorList>
            <person name="Ploux O."/>
        </authorList>
    </citation>
    <scope>NUCLEOTIDE SEQUENCE [LARGE SCALE GENOMIC DNA]</scope>
    <source>
        <strain evidence="16 17">R-45371</strain>
    </source>
</reference>
<dbReference type="GO" id="GO:0005886">
    <property type="term" value="C:plasma membrane"/>
    <property type="evidence" value="ECO:0007669"/>
    <property type="project" value="UniProtKB-SubCell"/>
</dbReference>
<dbReference type="SUPFAM" id="SSF55785">
    <property type="entry name" value="PYP-like sensor domain (PAS domain)"/>
    <property type="match status" value="5"/>
</dbReference>
<evidence type="ECO:0000256" key="6">
    <source>
        <dbReference type="ARBA" id="ARBA00022692"/>
    </source>
</evidence>
<dbReference type="InterPro" id="IPR000700">
    <property type="entry name" value="PAS-assoc_C"/>
</dbReference>
<evidence type="ECO:0000256" key="3">
    <source>
        <dbReference type="ARBA" id="ARBA00012282"/>
    </source>
</evidence>
<evidence type="ECO:0000256" key="1">
    <source>
        <dbReference type="ARBA" id="ARBA00001946"/>
    </source>
</evidence>